<keyword evidence="2" id="KW-1185">Reference proteome</keyword>
<dbReference type="AlphaFoldDB" id="A0AAV7MYE5"/>
<sequence length="82" mass="9559">MRKQRYVRFSSWVEATVRRYGEGERTGKMLAGMLRRPWAGNYVVELQDSADARWTGAGWACDDRVLRFPLFRLGLGGLFRLF</sequence>
<name>A0AAV7MYE5_PLEWA</name>
<organism evidence="1 2">
    <name type="scientific">Pleurodeles waltl</name>
    <name type="common">Iberian ribbed newt</name>
    <dbReference type="NCBI Taxonomy" id="8319"/>
    <lineage>
        <taxon>Eukaryota</taxon>
        <taxon>Metazoa</taxon>
        <taxon>Chordata</taxon>
        <taxon>Craniata</taxon>
        <taxon>Vertebrata</taxon>
        <taxon>Euteleostomi</taxon>
        <taxon>Amphibia</taxon>
        <taxon>Batrachia</taxon>
        <taxon>Caudata</taxon>
        <taxon>Salamandroidea</taxon>
        <taxon>Salamandridae</taxon>
        <taxon>Pleurodelinae</taxon>
        <taxon>Pleurodeles</taxon>
    </lineage>
</organism>
<evidence type="ECO:0000313" key="2">
    <source>
        <dbReference type="Proteomes" id="UP001066276"/>
    </source>
</evidence>
<comment type="caution">
    <text evidence="1">The sequence shown here is derived from an EMBL/GenBank/DDBJ whole genome shotgun (WGS) entry which is preliminary data.</text>
</comment>
<proteinExistence type="predicted"/>
<accession>A0AAV7MYE5</accession>
<dbReference type="EMBL" id="JANPWB010000013">
    <property type="protein sequence ID" value="KAJ1108164.1"/>
    <property type="molecule type" value="Genomic_DNA"/>
</dbReference>
<protein>
    <submittedName>
        <fullName evidence="1">Uncharacterized protein</fullName>
    </submittedName>
</protein>
<gene>
    <name evidence="1" type="ORF">NDU88_005546</name>
</gene>
<evidence type="ECO:0000313" key="1">
    <source>
        <dbReference type="EMBL" id="KAJ1108164.1"/>
    </source>
</evidence>
<dbReference type="Proteomes" id="UP001066276">
    <property type="component" value="Chromosome 9"/>
</dbReference>
<reference evidence="1" key="1">
    <citation type="journal article" date="2022" name="bioRxiv">
        <title>Sequencing and chromosome-scale assembly of the giantPleurodeles waltlgenome.</title>
        <authorList>
            <person name="Brown T."/>
            <person name="Elewa A."/>
            <person name="Iarovenko S."/>
            <person name="Subramanian E."/>
            <person name="Araus A.J."/>
            <person name="Petzold A."/>
            <person name="Susuki M."/>
            <person name="Suzuki K.-i.T."/>
            <person name="Hayashi T."/>
            <person name="Toyoda A."/>
            <person name="Oliveira C."/>
            <person name="Osipova E."/>
            <person name="Leigh N.D."/>
            <person name="Simon A."/>
            <person name="Yun M.H."/>
        </authorList>
    </citation>
    <scope>NUCLEOTIDE SEQUENCE</scope>
    <source>
        <strain evidence="1">20211129_DDA</strain>
        <tissue evidence="1">Liver</tissue>
    </source>
</reference>